<dbReference type="Proteomes" id="UP001176961">
    <property type="component" value="Unassembled WGS sequence"/>
</dbReference>
<dbReference type="SUPFAM" id="SSF55797">
    <property type="entry name" value="PR-1-like"/>
    <property type="match status" value="2"/>
</dbReference>
<dbReference type="PANTHER" id="PTHR10334">
    <property type="entry name" value="CYSTEINE-RICH SECRETORY PROTEIN-RELATED"/>
    <property type="match status" value="1"/>
</dbReference>
<evidence type="ECO:0000313" key="4">
    <source>
        <dbReference type="Proteomes" id="UP001176961"/>
    </source>
</evidence>
<gene>
    <name evidence="3" type="ORF">CYNAS_LOCUS13514</name>
</gene>
<keyword evidence="1" id="KW-0732">Signal</keyword>
<dbReference type="InterPro" id="IPR001283">
    <property type="entry name" value="CRISP-related"/>
</dbReference>
<dbReference type="InterPro" id="IPR014044">
    <property type="entry name" value="CAP_dom"/>
</dbReference>
<dbReference type="AlphaFoldDB" id="A0AA36H016"/>
<dbReference type="InterPro" id="IPR035940">
    <property type="entry name" value="CAP_sf"/>
</dbReference>
<feature type="chain" id="PRO_5041403231" description="SCP domain-containing protein" evidence="1">
    <location>
        <begin position="22"/>
        <end position="489"/>
    </location>
</feature>
<evidence type="ECO:0000259" key="2">
    <source>
        <dbReference type="SMART" id="SM00198"/>
    </source>
</evidence>
<evidence type="ECO:0000256" key="1">
    <source>
        <dbReference type="SAM" id="SignalP"/>
    </source>
</evidence>
<proteinExistence type="predicted"/>
<feature type="domain" description="SCP" evidence="2">
    <location>
        <begin position="298"/>
        <end position="457"/>
    </location>
</feature>
<dbReference type="Gene3D" id="3.40.33.10">
    <property type="entry name" value="CAP"/>
    <property type="match status" value="2"/>
</dbReference>
<keyword evidence="4" id="KW-1185">Reference proteome</keyword>
<dbReference type="Pfam" id="PF00188">
    <property type="entry name" value="CAP"/>
    <property type="match status" value="2"/>
</dbReference>
<dbReference type="CDD" id="cd05380">
    <property type="entry name" value="CAP_euk"/>
    <property type="match status" value="2"/>
</dbReference>
<accession>A0AA36H016</accession>
<feature type="signal peptide" evidence="1">
    <location>
        <begin position="1"/>
        <end position="21"/>
    </location>
</feature>
<protein>
    <recommendedName>
        <fullName evidence="2">SCP domain-containing protein</fullName>
    </recommendedName>
</protein>
<organism evidence="3 4">
    <name type="scientific">Cylicocyclus nassatus</name>
    <name type="common">Nematode worm</name>
    <dbReference type="NCBI Taxonomy" id="53992"/>
    <lineage>
        <taxon>Eukaryota</taxon>
        <taxon>Metazoa</taxon>
        <taxon>Ecdysozoa</taxon>
        <taxon>Nematoda</taxon>
        <taxon>Chromadorea</taxon>
        <taxon>Rhabditida</taxon>
        <taxon>Rhabditina</taxon>
        <taxon>Rhabditomorpha</taxon>
        <taxon>Strongyloidea</taxon>
        <taxon>Strongylidae</taxon>
        <taxon>Cylicocyclus</taxon>
    </lineage>
</organism>
<reference evidence="3" key="1">
    <citation type="submission" date="2023-07" db="EMBL/GenBank/DDBJ databases">
        <authorList>
            <consortium name="CYATHOMIX"/>
        </authorList>
    </citation>
    <scope>NUCLEOTIDE SEQUENCE</scope>
    <source>
        <strain evidence="3">N/A</strain>
    </source>
</reference>
<dbReference type="SMART" id="SM00198">
    <property type="entry name" value="SCP"/>
    <property type="match status" value="1"/>
</dbReference>
<dbReference type="EMBL" id="CATQJL010000305">
    <property type="protein sequence ID" value="CAJ0601531.1"/>
    <property type="molecule type" value="Genomic_DNA"/>
</dbReference>
<comment type="caution">
    <text evidence="3">The sequence shown here is derived from an EMBL/GenBank/DDBJ whole genome shotgun (WGS) entry which is preliminary data.</text>
</comment>
<name>A0AA36H016_CYLNA</name>
<sequence length="489" mass="52906">MGNPYLVIAAVALLLPALCAGQTEGNSSTKCPDGTMTENEVDCQILTMINTRRSQLATGTQYNGFKGSVTSGVQPTELPSAQNMRKLTWSCDLEQQAKTHVDELVSACEVADDENVEANVLMNDYEYFDADLSTRLWQKLSAIDNQNLTGVGESSVTFAGSADFVNEIPLKAYAILMNSEAKEVGCSQGQCTSGEQPIYYIYCLTDKGDMSPGDKIYDVGKNDKGCNCEAPLTCDSSGLCIEPANTTQAPTVTTSAAVTSGAGSLAPETTTLLSLAEFPGSSSAEPSTWCSFGEISDTMRMHMQDTHNFRRSTLALGQITDNTGATLPAATNMNYLHWNCTLEEQAHNFLRSCPTEGYQRPSDDLPAQNFYRQTITSNEPTWRDMNKKTVTEWWKPVRKVAGPGQSAKFLAQHSGSSIRSYTLMGWAESHQMGCSIARCGSDWVEACLYYPPGNKPGALQYKPGKACSECNTLGQGPCQASLGLCDSEK</sequence>
<evidence type="ECO:0000313" key="3">
    <source>
        <dbReference type="EMBL" id="CAJ0601531.1"/>
    </source>
</evidence>